<dbReference type="OrthoDB" id="5596051at2759"/>
<evidence type="ECO:0000256" key="7">
    <source>
        <dbReference type="ARBA" id="ARBA00031732"/>
    </source>
</evidence>
<reference evidence="10" key="2">
    <citation type="submission" date="2021-02" db="EMBL/GenBank/DDBJ databases">
        <authorList>
            <person name="Bekaert M."/>
        </authorList>
    </citation>
    <scope>NUCLEOTIDE SEQUENCE</scope>
    <source>
        <strain evidence="10">IoA-00</strain>
    </source>
</reference>
<reference evidence="11" key="1">
    <citation type="submission" date="2014-05" db="EMBL/GenBank/DDBJ databases">
        <authorList>
            <person name="Chronopoulou M."/>
        </authorList>
    </citation>
    <scope>NUCLEOTIDE SEQUENCE</scope>
    <source>
        <tissue evidence="11">Whole organism</tissue>
    </source>
</reference>
<organism evidence="11">
    <name type="scientific">Lepeophtheirus salmonis</name>
    <name type="common">Salmon louse</name>
    <name type="synonym">Caligus salmonis</name>
    <dbReference type="NCBI Taxonomy" id="72036"/>
    <lineage>
        <taxon>Eukaryota</taxon>
        <taxon>Metazoa</taxon>
        <taxon>Ecdysozoa</taxon>
        <taxon>Arthropoda</taxon>
        <taxon>Crustacea</taxon>
        <taxon>Multicrustacea</taxon>
        <taxon>Hexanauplia</taxon>
        <taxon>Copepoda</taxon>
        <taxon>Siphonostomatoida</taxon>
        <taxon>Caligidae</taxon>
        <taxon>Lepeophtheirus</taxon>
    </lineage>
</organism>
<dbReference type="Proteomes" id="UP000675881">
    <property type="component" value="Chromosome 1"/>
</dbReference>
<evidence type="ECO:0000256" key="8">
    <source>
        <dbReference type="ARBA" id="ARBA00032926"/>
    </source>
</evidence>
<dbReference type="EMBL" id="HACA01020820">
    <property type="protein sequence ID" value="CDW38181.1"/>
    <property type="molecule type" value="Transcribed_RNA"/>
</dbReference>
<comment type="pathway">
    <text evidence="1">Sulfur metabolism; glutathione biosynthesis; glutathione from L-cysteine and L-glutamate: step 1/2.</text>
</comment>
<dbReference type="InterPro" id="IPR032963">
    <property type="entry name" value="Gclm"/>
</dbReference>
<evidence type="ECO:0000256" key="2">
    <source>
        <dbReference type="ARBA" id="ARBA00008612"/>
    </source>
</evidence>
<keyword evidence="11" id="KW-0436">Ligase</keyword>
<feature type="domain" description="NADP-dependent oxidoreductase" evidence="9">
    <location>
        <begin position="59"/>
        <end position="200"/>
    </location>
</feature>
<dbReference type="EMBL" id="HG994580">
    <property type="protein sequence ID" value="CAF2770631.1"/>
    <property type="molecule type" value="Genomic_DNA"/>
</dbReference>
<evidence type="ECO:0000256" key="6">
    <source>
        <dbReference type="ARBA" id="ARBA00031154"/>
    </source>
</evidence>
<dbReference type="SUPFAM" id="SSF51430">
    <property type="entry name" value="NAD(P)-linked oxidoreductase"/>
    <property type="match status" value="1"/>
</dbReference>
<sequence length="247" mass="28436">MSEPTPPFLLSPNLITDKEFKSYRVNREPISEVNQVVKNAINKPELQSSHQKSAILDPEARKNEFSITLKIFLKDFDTLKAQEAIDQILEILGTEYVENLNLALPEMGCDALGFTSDNVDPNTTSEHRENLIKLWRFLEKLVDRKVIKNLGISDVETEVFKYIFNNVKIKPNNVQVNQTTCCVVPPELKIFAKDNDVHLLTHNDPPIIWNPKCESLQKFNLRWIIRSLVHIEARGVLKDKRYAISLE</sequence>
<dbReference type="InterPro" id="IPR023210">
    <property type="entry name" value="NADP_OxRdtase_dom"/>
</dbReference>
<dbReference type="OMA" id="AHEWIPL"/>
<dbReference type="GO" id="GO:0017109">
    <property type="term" value="C:glutamate-cysteine ligase complex"/>
    <property type="evidence" value="ECO:0007669"/>
    <property type="project" value="TreeGrafter"/>
</dbReference>
<gene>
    <name evidence="10" type="ORF">LSAA_1430</name>
</gene>
<evidence type="ECO:0000256" key="4">
    <source>
        <dbReference type="ARBA" id="ARBA00022684"/>
    </source>
</evidence>
<dbReference type="GO" id="GO:0030234">
    <property type="term" value="F:enzyme regulator activity"/>
    <property type="evidence" value="ECO:0007669"/>
    <property type="project" value="TreeGrafter"/>
</dbReference>
<dbReference type="PANTHER" id="PTHR13295">
    <property type="entry name" value="GLUTAMATE CYSTEINE LIGASE REGULATORY SUBUNIT"/>
    <property type="match status" value="1"/>
</dbReference>
<evidence type="ECO:0000313" key="11">
    <source>
        <dbReference type="EMBL" id="CDW38181.1"/>
    </source>
</evidence>
<protein>
    <recommendedName>
        <fullName evidence="7">GCS light chain</fullName>
    </recommendedName>
    <alternativeName>
        <fullName evidence="5">Gamma-ECS regulatory subunit</fullName>
    </alternativeName>
    <alternativeName>
        <fullName evidence="8">Gamma-glutamylcysteine synthetase regulatory subunit</fullName>
    </alternativeName>
    <alternativeName>
        <fullName evidence="6">Glutamate--cysteine ligase modifier subunit</fullName>
    </alternativeName>
</protein>
<comment type="subunit">
    <text evidence="3">Heterodimer of a catalytic heavy chain and a regulatory light chain.</text>
</comment>
<dbReference type="GO" id="GO:0035226">
    <property type="term" value="F:glutamate-cysteine ligase catalytic subunit binding"/>
    <property type="evidence" value="ECO:0007669"/>
    <property type="project" value="InterPro"/>
</dbReference>
<evidence type="ECO:0000256" key="3">
    <source>
        <dbReference type="ARBA" id="ARBA00011532"/>
    </source>
</evidence>
<dbReference type="GO" id="GO:0016874">
    <property type="term" value="F:ligase activity"/>
    <property type="evidence" value="ECO:0007669"/>
    <property type="project" value="UniProtKB-KW"/>
</dbReference>
<dbReference type="PANTHER" id="PTHR13295:SF4">
    <property type="entry name" value="GLUTAMATE--CYSTEINE LIGASE REGULATORY SUBUNIT"/>
    <property type="match status" value="1"/>
</dbReference>
<evidence type="ECO:0000256" key="1">
    <source>
        <dbReference type="ARBA" id="ARBA00005006"/>
    </source>
</evidence>
<evidence type="ECO:0000256" key="5">
    <source>
        <dbReference type="ARBA" id="ARBA00030406"/>
    </source>
</evidence>
<evidence type="ECO:0000313" key="10">
    <source>
        <dbReference type="EMBL" id="CAF2770631.1"/>
    </source>
</evidence>
<dbReference type="InterPro" id="IPR036812">
    <property type="entry name" value="NAD(P)_OxRdtase_dom_sf"/>
</dbReference>
<dbReference type="UniPathway" id="UPA00142">
    <property type="reaction ID" value="UER00209"/>
</dbReference>
<evidence type="ECO:0000313" key="12">
    <source>
        <dbReference type="Proteomes" id="UP000675881"/>
    </source>
</evidence>
<keyword evidence="4" id="KW-0317">Glutathione biosynthesis</keyword>
<dbReference type="GO" id="GO:0006750">
    <property type="term" value="P:glutathione biosynthetic process"/>
    <property type="evidence" value="ECO:0007669"/>
    <property type="project" value="UniProtKB-UniPathway"/>
</dbReference>
<evidence type="ECO:0000259" key="9">
    <source>
        <dbReference type="Pfam" id="PF00248"/>
    </source>
</evidence>
<proteinExistence type="inferred from homology"/>
<dbReference type="AlphaFoldDB" id="A0A0K2UKE9"/>
<dbReference type="Gene3D" id="3.20.20.100">
    <property type="entry name" value="NADP-dependent oxidoreductase domain"/>
    <property type="match status" value="1"/>
</dbReference>
<keyword evidence="12" id="KW-1185">Reference proteome</keyword>
<comment type="similarity">
    <text evidence="2">Belongs to the aldo/keto reductase family. Glutamate--cysteine ligase light chain subfamily.</text>
</comment>
<dbReference type="Pfam" id="PF00248">
    <property type="entry name" value="Aldo_ket_red"/>
    <property type="match status" value="1"/>
</dbReference>
<accession>A0A0K2UKE9</accession>
<name>A0A0K2UKE9_LEPSM</name>